<dbReference type="Pfam" id="PF12680">
    <property type="entry name" value="SnoaL_2"/>
    <property type="match status" value="1"/>
</dbReference>
<organism evidence="2 3">
    <name type="scientific">Capnocytophaga cynodegmi</name>
    <dbReference type="NCBI Taxonomy" id="28189"/>
    <lineage>
        <taxon>Bacteria</taxon>
        <taxon>Pseudomonadati</taxon>
        <taxon>Bacteroidota</taxon>
        <taxon>Flavobacteriia</taxon>
        <taxon>Flavobacteriales</taxon>
        <taxon>Flavobacteriaceae</taxon>
        <taxon>Capnocytophaga</taxon>
    </lineage>
</organism>
<dbReference type="OrthoDB" id="1433918at2"/>
<gene>
    <name evidence="2" type="ORF">CCYN74_330016</name>
</gene>
<evidence type="ECO:0000259" key="1">
    <source>
        <dbReference type="Pfam" id="PF12680"/>
    </source>
</evidence>
<protein>
    <recommendedName>
        <fullName evidence="1">SnoaL-like domain-containing protein</fullName>
    </recommendedName>
</protein>
<proteinExistence type="predicted"/>
<evidence type="ECO:0000313" key="3">
    <source>
        <dbReference type="Proteomes" id="UP000038083"/>
    </source>
</evidence>
<dbReference type="AlphaFoldDB" id="A0A0B7HJ08"/>
<reference evidence="3" key="1">
    <citation type="submission" date="2015-01" db="EMBL/GenBank/DDBJ databases">
        <authorList>
            <person name="MANFREDI Pablo"/>
        </authorList>
    </citation>
    <scope>NUCLEOTIDE SEQUENCE [LARGE SCALE GENOMIC DNA]</scope>
    <source>
        <strain evidence="3">Ccy74</strain>
    </source>
</reference>
<evidence type="ECO:0000313" key="2">
    <source>
        <dbReference type="EMBL" id="CEN39215.1"/>
    </source>
</evidence>
<dbReference type="RefSeq" id="WP_041996800.1">
    <property type="nucleotide sequence ID" value="NZ_CDOG01000027.1"/>
</dbReference>
<sequence length="108" mass="12509">MKELLATYYKGFAQKANWEQTLADDFVFIMNDGEPLLGKQAYVKMCRNFCKSYQTMRVNQTIIEGDNAFVLANYDWILPDGTIQSGNVAEIWKAENGLLKELKIYFHK</sequence>
<dbReference type="InterPro" id="IPR037401">
    <property type="entry name" value="SnoaL-like"/>
</dbReference>
<dbReference type="SUPFAM" id="SSF54427">
    <property type="entry name" value="NTF2-like"/>
    <property type="match status" value="1"/>
</dbReference>
<dbReference type="InterPro" id="IPR032710">
    <property type="entry name" value="NTF2-like_dom_sf"/>
</dbReference>
<name>A0A0B7HJ08_9FLAO</name>
<dbReference type="Gene3D" id="3.10.450.50">
    <property type="match status" value="1"/>
</dbReference>
<accession>A0A0B7HJ08</accession>
<feature type="domain" description="SnoaL-like" evidence="1">
    <location>
        <begin position="16"/>
        <end position="101"/>
    </location>
</feature>
<dbReference type="EMBL" id="CDOG01000027">
    <property type="protein sequence ID" value="CEN39215.1"/>
    <property type="molecule type" value="Genomic_DNA"/>
</dbReference>
<dbReference type="Proteomes" id="UP000038083">
    <property type="component" value="Unassembled WGS sequence"/>
</dbReference>